<proteinExistence type="predicted"/>
<gene>
    <name evidence="1" type="ORF">BVG79_00136</name>
</gene>
<protein>
    <submittedName>
        <fullName evidence="1">Succinate dehydrogenase flavoprotein subunit</fullName>
    </submittedName>
</protein>
<sequence>MRALAVLCGVVALSGCISESAVTDTSRALAKQAVDSAIAGRVPAALVTPVTDCVIDNATPSELASLAAGAFTGVASTQAGQTVMTIAGRQATQSCVVGNLGSGLIGSAAAMTALQGAWL</sequence>
<dbReference type="EMBL" id="CP019937">
    <property type="protein sequence ID" value="ARO13496.1"/>
    <property type="molecule type" value="Genomic_DNA"/>
</dbReference>
<dbReference type="OrthoDB" id="7867642at2"/>
<dbReference type="RefSeq" id="WP_085785211.1">
    <property type="nucleotide sequence ID" value="NZ_CP019937.1"/>
</dbReference>
<keyword evidence="2" id="KW-1185">Reference proteome</keyword>
<reference evidence="1 2" key="1">
    <citation type="submission" date="2017-02" db="EMBL/GenBank/DDBJ databases">
        <title>Ketogulonicigenium robustum SPU B003 Genome sequencing and assembly.</title>
        <authorList>
            <person name="Li Y."/>
            <person name="Liu L."/>
            <person name="Wang C."/>
            <person name="Zhang M."/>
            <person name="Zhang T."/>
            <person name="Zhang Y."/>
        </authorList>
    </citation>
    <scope>NUCLEOTIDE SEQUENCE [LARGE SCALE GENOMIC DNA]</scope>
    <source>
        <strain evidence="1 2">SPU_B003</strain>
    </source>
</reference>
<evidence type="ECO:0000313" key="2">
    <source>
        <dbReference type="Proteomes" id="UP000242447"/>
    </source>
</evidence>
<dbReference type="AlphaFoldDB" id="A0A1W6NW86"/>
<organism evidence="1 2">
    <name type="scientific">Ketogulonicigenium robustum</name>
    <dbReference type="NCBI Taxonomy" id="92947"/>
    <lineage>
        <taxon>Bacteria</taxon>
        <taxon>Pseudomonadati</taxon>
        <taxon>Pseudomonadota</taxon>
        <taxon>Alphaproteobacteria</taxon>
        <taxon>Rhodobacterales</taxon>
        <taxon>Roseobacteraceae</taxon>
        <taxon>Ketogulonicigenium</taxon>
    </lineage>
</organism>
<accession>A0A1W6NW86</accession>
<dbReference type="STRING" id="92947.BVG79_00136"/>
<name>A0A1W6NW86_9RHOB</name>
<dbReference type="KEGG" id="kro:BVG79_00136"/>
<evidence type="ECO:0000313" key="1">
    <source>
        <dbReference type="EMBL" id="ARO13496.1"/>
    </source>
</evidence>
<dbReference type="Proteomes" id="UP000242447">
    <property type="component" value="Chromosome"/>
</dbReference>
<dbReference type="PROSITE" id="PS51257">
    <property type="entry name" value="PROKAR_LIPOPROTEIN"/>
    <property type="match status" value="1"/>
</dbReference>